<sequence>MASLPEKPSSRRLPTLTISPNTLSFNSDFIISPESSDEYPTPLSSTSLGSATFSALIDDDEKLAQDLAILEKLRRSVQMNLQLRPISSSSSRPGQRSPGGVSANFCNSSPINPFCVIYPESLSRRLLASKRPLLIDTRNTSLFHSFRVSGSVNIAIPSLILKRQRKAGGSFTSIQSLRNFITSEIGKQIWDDLLAEQGPWDGVVIIYDEEMDERERDSALSWNLLSLLDGIFQGTPNTIMYMHGGINGFRRMPDAYLYVVSGSEKTEEDHIYDLFTMAPPSVRSQSPTNSSTPSPQTESSTSHTPRAFPSIISSSPDSSPKSPTLNPNNLTTQLPSFSKPFHDTWALSTPRPAQLLHHRASQPNLHVPPQQSVRKASVPNLHRLDTSTIKLSIKTQNPLLPSPAPSSQTLTLPVPLEGPARRIASPRSPSFLILRNDISSFSLNSDQGVKECPSRTPAAPYFSASSGLSTPRPTSPLTARPPPTSPISDIPNFTVSCILPNFLFLGSELTTSENVKELQNLGVKRILNLAAECDPNDHGLDLRNSFERYIKIAMRDTVEEENISRGVREVCECLDDARLHSSPTYVHCKAGKSRSVTAVMAYLIHANHWTLSQAYAFVLERRKGISPNIGFVSELMNFEEQELGGKSIGVVTKTDDDDGSGDVHGASYGHGTNNMRRNAHMRESLPPALTPIHDIGLNSTVTNDPPAVRLGDQGQELEIKDSDGRYRHKRRAPVDGNTLQPSRRVSKAGLESGDWT</sequence>
<keyword evidence="10" id="KW-1185">Reference proteome</keyword>
<dbReference type="GO" id="GO:0005737">
    <property type="term" value="C:cytoplasm"/>
    <property type="evidence" value="ECO:0007669"/>
    <property type="project" value="TreeGrafter"/>
</dbReference>
<dbReference type="Proteomes" id="UP001050691">
    <property type="component" value="Unassembled WGS sequence"/>
</dbReference>
<gene>
    <name evidence="9" type="ORF">Clacol_008210</name>
</gene>
<dbReference type="EC" id="3.1.3.48" evidence="2"/>
<proteinExistence type="inferred from homology"/>
<feature type="domain" description="Rhodanese" evidence="8">
    <location>
        <begin position="128"/>
        <end position="258"/>
    </location>
</feature>
<dbReference type="InterPro" id="IPR029021">
    <property type="entry name" value="Prot-tyrosine_phosphatase-like"/>
</dbReference>
<protein>
    <recommendedName>
        <fullName evidence="2">protein-tyrosine-phosphatase</fullName>
        <ecNumber evidence="2">3.1.3.48</ecNumber>
    </recommendedName>
</protein>
<evidence type="ECO:0000256" key="1">
    <source>
        <dbReference type="ARBA" id="ARBA00008601"/>
    </source>
</evidence>
<feature type="compositionally biased region" description="Polar residues" evidence="5">
    <location>
        <begin position="324"/>
        <end position="336"/>
    </location>
</feature>
<feature type="compositionally biased region" description="Low complexity" evidence="5">
    <location>
        <begin position="284"/>
        <end position="323"/>
    </location>
</feature>
<dbReference type="SMART" id="SM00195">
    <property type="entry name" value="DSPc"/>
    <property type="match status" value="1"/>
</dbReference>
<feature type="compositionally biased region" description="Polar residues" evidence="5">
    <location>
        <begin position="463"/>
        <end position="477"/>
    </location>
</feature>
<dbReference type="GO" id="GO:0043409">
    <property type="term" value="P:negative regulation of MAPK cascade"/>
    <property type="evidence" value="ECO:0007669"/>
    <property type="project" value="TreeGrafter"/>
</dbReference>
<dbReference type="PROSITE" id="PS50206">
    <property type="entry name" value="RHODANESE_3"/>
    <property type="match status" value="1"/>
</dbReference>
<feature type="domain" description="Tyrosine specific protein phosphatases" evidence="7">
    <location>
        <begin position="561"/>
        <end position="625"/>
    </location>
</feature>
<dbReference type="GO" id="GO:0004725">
    <property type="term" value="F:protein tyrosine phosphatase activity"/>
    <property type="evidence" value="ECO:0007669"/>
    <property type="project" value="UniProtKB-EC"/>
</dbReference>
<dbReference type="PROSITE" id="PS50054">
    <property type="entry name" value="TYR_PHOSPHATASE_DUAL"/>
    <property type="match status" value="1"/>
</dbReference>
<dbReference type="InterPro" id="IPR020422">
    <property type="entry name" value="TYR_PHOSPHATASE_DUAL_dom"/>
</dbReference>
<dbReference type="CDD" id="cd14498">
    <property type="entry name" value="DSP"/>
    <property type="match status" value="1"/>
</dbReference>
<dbReference type="AlphaFoldDB" id="A0AAV5AKD4"/>
<evidence type="ECO:0000256" key="3">
    <source>
        <dbReference type="ARBA" id="ARBA00022801"/>
    </source>
</evidence>
<organism evidence="9 10">
    <name type="scientific">Clathrus columnatus</name>
    <dbReference type="NCBI Taxonomy" id="1419009"/>
    <lineage>
        <taxon>Eukaryota</taxon>
        <taxon>Fungi</taxon>
        <taxon>Dikarya</taxon>
        <taxon>Basidiomycota</taxon>
        <taxon>Agaricomycotina</taxon>
        <taxon>Agaricomycetes</taxon>
        <taxon>Phallomycetidae</taxon>
        <taxon>Phallales</taxon>
        <taxon>Clathraceae</taxon>
        <taxon>Clathrus</taxon>
    </lineage>
</organism>
<dbReference type="SUPFAM" id="SSF52799">
    <property type="entry name" value="(Phosphotyrosine protein) phosphatases II"/>
    <property type="match status" value="1"/>
</dbReference>
<dbReference type="PANTHER" id="PTHR10159">
    <property type="entry name" value="DUAL SPECIFICITY PROTEIN PHOSPHATASE"/>
    <property type="match status" value="1"/>
</dbReference>
<comment type="caution">
    <text evidence="9">The sequence shown here is derived from an EMBL/GenBank/DDBJ whole genome shotgun (WGS) entry which is preliminary data.</text>
</comment>
<dbReference type="InterPro" id="IPR000340">
    <property type="entry name" value="Dual-sp_phosphatase_cat-dom"/>
</dbReference>
<dbReference type="PROSITE" id="PS50056">
    <property type="entry name" value="TYR_PHOSPHATASE_2"/>
    <property type="match status" value="1"/>
</dbReference>
<evidence type="ECO:0000256" key="4">
    <source>
        <dbReference type="ARBA" id="ARBA00022912"/>
    </source>
</evidence>
<dbReference type="Gene3D" id="3.40.250.10">
    <property type="entry name" value="Rhodanese-like domain"/>
    <property type="match status" value="1"/>
</dbReference>
<comment type="similarity">
    <text evidence="1">Belongs to the protein-tyrosine phosphatase family. Non-receptor class dual specificity subfamily.</text>
</comment>
<dbReference type="EMBL" id="BPWL01000009">
    <property type="protein sequence ID" value="GJJ13953.1"/>
    <property type="molecule type" value="Genomic_DNA"/>
</dbReference>
<evidence type="ECO:0000259" key="8">
    <source>
        <dbReference type="PROSITE" id="PS50206"/>
    </source>
</evidence>
<name>A0AAV5AKD4_9AGAM</name>
<evidence type="ECO:0000313" key="10">
    <source>
        <dbReference type="Proteomes" id="UP001050691"/>
    </source>
</evidence>
<dbReference type="InterPro" id="IPR001763">
    <property type="entry name" value="Rhodanese-like_dom"/>
</dbReference>
<dbReference type="InterPro" id="IPR036873">
    <property type="entry name" value="Rhodanese-like_dom_sf"/>
</dbReference>
<feature type="region of interest" description="Disordered" evidence="5">
    <location>
        <begin position="279"/>
        <end position="336"/>
    </location>
</feature>
<feature type="region of interest" description="Disordered" evidence="5">
    <location>
        <begin position="701"/>
        <end position="756"/>
    </location>
</feature>
<evidence type="ECO:0000259" key="7">
    <source>
        <dbReference type="PROSITE" id="PS50056"/>
    </source>
</evidence>
<dbReference type="Pfam" id="PF00782">
    <property type="entry name" value="DSPc"/>
    <property type="match status" value="1"/>
</dbReference>
<evidence type="ECO:0000256" key="2">
    <source>
        <dbReference type="ARBA" id="ARBA00013064"/>
    </source>
</evidence>
<keyword evidence="3" id="KW-0378">Hydrolase</keyword>
<feature type="domain" description="Tyrosine-protein phosphatase" evidence="6">
    <location>
        <begin position="492"/>
        <end position="644"/>
    </location>
</feature>
<evidence type="ECO:0000313" key="9">
    <source>
        <dbReference type="EMBL" id="GJJ13953.1"/>
    </source>
</evidence>
<dbReference type="FunFam" id="3.90.190.10:FF:000120">
    <property type="entry name" value="MAP kinase phosphatase, putative"/>
    <property type="match status" value="1"/>
</dbReference>
<reference evidence="9" key="1">
    <citation type="submission" date="2021-10" db="EMBL/GenBank/DDBJ databases">
        <title>De novo Genome Assembly of Clathrus columnatus (Basidiomycota, Fungi) Using Illumina and Nanopore Sequence Data.</title>
        <authorList>
            <person name="Ogiso-Tanaka E."/>
            <person name="Itagaki H."/>
            <person name="Hosoya T."/>
            <person name="Hosaka K."/>
        </authorList>
    </citation>
    <scope>NUCLEOTIDE SEQUENCE</scope>
    <source>
        <strain evidence="9">MO-923</strain>
    </source>
</reference>
<evidence type="ECO:0000256" key="5">
    <source>
        <dbReference type="SAM" id="MobiDB-lite"/>
    </source>
</evidence>
<dbReference type="Gene3D" id="3.90.190.10">
    <property type="entry name" value="Protein tyrosine phosphatase superfamily"/>
    <property type="match status" value="1"/>
</dbReference>
<evidence type="ECO:0000259" key="6">
    <source>
        <dbReference type="PROSITE" id="PS50054"/>
    </source>
</evidence>
<dbReference type="SUPFAM" id="SSF52821">
    <property type="entry name" value="Rhodanese/Cell cycle control phosphatase"/>
    <property type="match status" value="1"/>
</dbReference>
<keyword evidence="4" id="KW-0904">Protein phosphatase</keyword>
<dbReference type="InterPro" id="IPR000387">
    <property type="entry name" value="Tyr_Pase_dom"/>
</dbReference>
<feature type="region of interest" description="Disordered" evidence="5">
    <location>
        <begin position="446"/>
        <end position="481"/>
    </location>
</feature>
<accession>A0AAV5AKD4</accession>
<dbReference type="PANTHER" id="PTHR10159:SF530">
    <property type="entry name" value="DUAL SPECIFICITY PROTEIN PHOSPHATASE DDB_G0271350-RELATED"/>
    <property type="match status" value="1"/>
</dbReference>